<name>A0A6C0JU83_9ZZZZ</name>
<dbReference type="AlphaFoldDB" id="A0A6C0JU83"/>
<reference evidence="2" key="1">
    <citation type="journal article" date="2020" name="Nature">
        <title>Giant virus diversity and host interactions through global metagenomics.</title>
        <authorList>
            <person name="Schulz F."/>
            <person name="Roux S."/>
            <person name="Paez-Espino D."/>
            <person name="Jungbluth S."/>
            <person name="Walsh D.A."/>
            <person name="Denef V.J."/>
            <person name="McMahon K.D."/>
            <person name="Konstantinidis K.T."/>
            <person name="Eloe-Fadrosh E.A."/>
            <person name="Kyrpides N.C."/>
            <person name="Woyke T."/>
        </authorList>
    </citation>
    <scope>NUCLEOTIDE SEQUENCE</scope>
    <source>
        <strain evidence="2">GVMAG-S-1062768-28</strain>
    </source>
</reference>
<evidence type="ECO:0000256" key="1">
    <source>
        <dbReference type="SAM" id="MobiDB-lite"/>
    </source>
</evidence>
<accession>A0A6C0JU83</accession>
<feature type="compositionally biased region" description="Basic and acidic residues" evidence="1">
    <location>
        <begin position="80"/>
        <end position="90"/>
    </location>
</feature>
<organism evidence="2">
    <name type="scientific">viral metagenome</name>
    <dbReference type="NCBI Taxonomy" id="1070528"/>
    <lineage>
        <taxon>unclassified sequences</taxon>
        <taxon>metagenomes</taxon>
        <taxon>organismal metagenomes</taxon>
    </lineage>
</organism>
<proteinExistence type="predicted"/>
<dbReference type="EMBL" id="MN740697">
    <property type="protein sequence ID" value="QHU08471.1"/>
    <property type="molecule type" value="Genomic_DNA"/>
</dbReference>
<sequence>MSVGLQGTDCRYSDGQQCMIGLTGVCMPTGLPGKTGCPCIEIHQDAKGAVGPVEVQNKSKTKPSKIDKKSQLDVKAATNRIEKHDPDVIKKRLQRKNL</sequence>
<feature type="region of interest" description="Disordered" evidence="1">
    <location>
        <begin position="53"/>
        <end position="98"/>
    </location>
</feature>
<evidence type="ECO:0000313" key="2">
    <source>
        <dbReference type="EMBL" id="QHU08471.1"/>
    </source>
</evidence>
<protein>
    <submittedName>
        <fullName evidence="2">Uncharacterized protein</fullName>
    </submittedName>
</protein>